<proteinExistence type="predicted"/>
<protein>
    <submittedName>
        <fullName evidence="1">Uncharacterized protein</fullName>
    </submittedName>
</protein>
<gene>
    <name evidence="1" type="ORF">AOR01nite_12650</name>
</gene>
<reference evidence="1 2" key="1">
    <citation type="submission" date="2019-06" db="EMBL/GenBank/DDBJ databases">
        <title>Whole genome shotgun sequence of Acetobacter orleanensis NBRC 13752.</title>
        <authorList>
            <person name="Hosoyama A."/>
            <person name="Uohara A."/>
            <person name="Ohji S."/>
            <person name="Ichikawa N."/>
        </authorList>
    </citation>
    <scope>NUCLEOTIDE SEQUENCE [LARGE SCALE GENOMIC DNA]</scope>
    <source>
        <strain evidence="1 2">NBRC 13752</strain>
    </source>
</reference>
<comment type="caution">
    <text evidence="1">The sequence shown here is derived from an EMBL/GenBank/DDBJ whole genome shotgun (WGS) entry which is preliminary data.</text>
</comment>
<organism evidence="1 2">
    <name type="scientific">Acetobacter orleanensis</name>
    <dbReference type="NCBI Taxonomy" id="104099"/>
    <lineage>
        <taxon>Bacteria</taxon>
        <taxon>Pseudomonadati</taxon>
        <taxon>Pseudomonadota</taxon>
        <taxon>Alphaproteobacteria</taxon>
        <taxon>Acetobacterales</taxon>
        <taxon>Acetobacteraceae</taxon>
        <taxon>Acetobacter</taxon>
    </lineage>
</organism>
<dbReference type="EMBL" id="BJMU01000004">
    <property type="protein sequence ID" value="GEB82788.1"/>
    <property type="molecule type" value="Genomic_DNA"/>
</dbReference>
<dbReference type="AlphaFoldDB" id="A0A4Y3TLX5"/>
<evidence type="ECO:0000313" key="1">
    <source>
        <dbReference type="EMBL" id="GEB82788.1"/>
    </source>
</evidence>
<dbReference type="Proteomes" id="UP000317617">
    <property type="component" value="Unassembled WGS sequence"/>
</dbReference>
<evidence type="ECO:0000313" key="2">
    <source>
        <dbReference type="Proteomes" id="UP000317617"/>
    </source>
</evidence>
<sequence length="137" mass="14931">MKDGLVIDQKVIGHDAPVATPPEDFRAHQGDCFCPAHCDQLFKTAMEIISQSVIGIIMKTLDPPVSICVNGHSFTAWAAAAQFRNVSVANALSVEFRYQGLSIKVTIAPGIGESPYIGNLCHSIMAQECYEILQRVR</sequence>
<accession>A0A4Y3TLX5</accession>
<name>A0A4Y3TLX5_9PROT</name>
<keyword evidence="2" id="KW-1185">Reference proteome</keyword>